<comment type="caution">
    <text evidence="2">The sequence shown here is derived from an EMBL/GenBank/DDBJ whole genome shotgun (WGS) entry which is preliminary data.</text>
</comment>
<dbReference type="RefSeq" id="XP_003096592.2">
    <property type="nucleotide sequence ID" value="XM_003096544.2"/>
</dbReference>
<reference evidence="2 3" key="1">
    <citation type="submission" date="2019-12" db="EMBL/GenBank/DDBJ databases">
        <title>Chromosome-level assembly of the Caenorhabditis remanei genome.</title>
        <authorList>
            <person name="Teterina A.A."/>
            <person name="Willis J.H."/>
            <person name="Phillips P.C."/>
        </authorList>
    </citation>
    <scope>NUCLEOTIDE SEQUENCE [LARGE SCALE GENOMIC DNA]</scope>
    <source>
        <strain evidence="2 3">PX506</strain>
        <tissue evidence="2">Whole organism</tissue>
    </source>
</reference>
<proteinExistence type="predicted"/>
<feature type="compositionally biased region" description="Polar residues" evidence="1">
    <location>
        <begin position="149"/>
        <end position="158"/>
    </location>
</feature>
<protein>
    <submittedName>
        <fullName evidence="2">Uncharacterized protein</fullName>
    </submittedName>
</protein>
<dbReference type="Proteomes" id="UP000483820">
    <property type="component" value="Chromosome I"/>
</dbReference>
<sequence length="180" mass="20023">MEGSNRNGSKKGSRKSQRKEPSEKKKSSKSNKENQKSRKSEKKKTSSMKAVKSDEAKTPPYAESPAPNPAPEVRSVYMDTGKSSYSTSKPPPAFQKTDSVYFAPPPNDSKPKQNPRSDQADSVTPMEKKKSKKSIKSVKSPAKKVPKLNVNSTRTPVKNSERNKKSTRNKKDAPQKSKRK</sequence>
<organism evidence="2 3">
    <name type="scientific">Caenorhabditis remanei</name>
    <name type="common">Caenorhabditis vulgaris</name>
    <dbReference type="NCBI Taxonomy" id="31234"/>
    <lineage>
        <taxon>Eukaryota</taxon>
        <taxon>Metazoa</taxon>
        <taxon>Ecdysozoa</taxon>
        <taxon>Nematoda</taxon>
        <taxon>Chromadorea</taxon>
        <taxon>Rhabditida</taxon>
        <taxon>Rhabditina</taxon>
        <taxon>Rhabditomorpha</taxon>
        <taxon>Rhabditoidea</taxon>
        <taxon>Rhabditidae</taxon>
        <taxon>Peloderinae</taxon>
        <taxon>Caenorhabditis</taxon>
    </lineage>
</organism>
<feature type="compositionally biased region" description="Basic residues" evidence="1">
    <location>
        <begin position="8"/>
        <end position="17"/>
    </location>
</feature>
<feature type="compositionally biased region" description="Basic and acidic residues" evidence="1">
    <location>
        <begin position="159"/>
        <end position="180"/>
    </location>
</feature>
<accession>A0A6A5HME4</accession>
<feature type="region of interest" description="Disordered" evidence="1">
    <location>
        <begin position="1"/>
        <end position="180"/>
    </location>
</feature>
<dbReference type="AlphaFoldDB" id="A0A6A5HME4"/>
<feature type="compositionally biased region" description="Basic residues" evidence="1">
    <location>
        <begin position="129"/>
        <end position="146"/>
    </location>
</feature>
<dbReference type="GeneID" id="9824360"/>
<evidence type="ECO:0000313" key="3">
    <source>
        <dbReference type="Proteomes" id="UP000483820"/>
    </source>
</evidence>
<feature type="compositionally biased region" description="Polar residues" evidence="1">
    <location>
        <begin position="112"/>
        <end position="122"/>
    </location>
</feature>
<evidence type="ECO:0000313" key="2">
    <source>
        <dbReference type="EMBL" id="KAF1769078.1"/>
    </source>
</evidence>
<dbReference type="CTD" id="9824360"/>
<dbReference type="KEGG" id="crq:GCK72_000891"/>
<dbReference type="EMBL" id="WUAV01000001">
    <property type="protein sequence ID" value="KAF1769078.1"/>
    <property type="molecule type" value="Genomic_DNA"/>
</dbReference>
<gene>
    <name evidence="2" type="ORF">GCK72_000891</name>
</gene>
<name>A0A6A5HME4_CAERE</name>
<feature type="compositionally biased region" description="Basic and acidic residues" evidence="1">
    <location>
        <begin position="18"/>
        <end position="38"/>
    </location>
</feature>
<evidence type="ECO:0000256" key="1">
    <source>
        <dbReference type="SAM" id="MobiDB-lite"/>
    </source>
</evidence>